<evidence type="ECO:0000256" key="9">
    <source>
        <dbReference type="ARBA" id="ARBA00022679"/>
    </source>
</evidence>
<evidence type="ECO:0000256" key="6">
    <source>
        <dbReference type="ARBA" id="ARBA00022448"/>
    </source>
</evidence>
<dbReference type="PANTHER" id="PTHR46244">
    <property type="entry name" value="PHOSPHOENOLPYRUVATE-PROTEIN PHOSPHOTRANSFERASE"/>
    <property type="match status" value="1"/>
</dbReference>
<dbReference type="PROSITE" id="PS51093">
    <property type="entry name" value="PTS_EIIA_TYPE_1"/>
    <property type="match status" value="1"/>
</dbReference>
<dbReference type="OrthoDB" id="9765468at2"/>
<dbReference type="SUPFAM" id="SSF52009">
    <property type="entry name" value="Phosphohistidine domain"/>
    <property type="match status" value="1"/>
</dbReference>
<comment type="catalytic activity">
    <reaction evidence="1">
        <text>L-histidyl-[protein] + phosphoenolpyruvate = N(pros)-phospho-L-histidyl-[protein] + pyruvate</text>
        <dbReference type="Rhea" id="RHEA:23880"/>
        <dbReference type="Rhea" id="RHEA-COMP:9745"/>
        <dbReference type="Rhea" id="RHEA-COMP:9746"/>
        <dbReference type="ChEBI" id="CHEBI:15361"/>
        <dbReference type="ChEBI" id="CHEBI:29979"/>
        <dbReference type="ChEBI" id="CHEBI:58702"/>
        <dbReference type="ChEBI" id="CHEBI:64837"/>
        <dbReference type="EC" id="2.7.3.9"/>
    </reaction>
</comment>
<evidence type="ECO:0000256" key="3">
    <source>
        <dbReference type="ARBA" id="ARBA00004496"/>
    </source>
</evidence>
<dbReference type="InterPro" id="IPR023151">
    <property type="entry name" value="PEP_util_CS"/>
</dbReference>
<gene>
    <name evidence="16" type="ORF">C7435_1536</name>
</gene>
<keyword evidence="11" id="KW-0479">Metal-binding</keyword>
<dbReference type="NCBIfam" id="TIGR01003">
    <property type="entry name" value="PTS_HPr_family"/>
    <property type="match status" value="1"/>
</dbReference>
<dbReference type="InterPro" id="IPR035895">
    <property type="entry name" value="HPr-like_sf"/>
</dbReference>
<dbReference type="Gene3D" id="3.50.30.10">
    <property type="entry name" value="Phosphohistidine domain"/>
    <property type="match status" value="1"/>
</dbReference>
<dbReference type="GO" id="GO:0008965">
    <property type="term" value="F:phosphoenolpyruvate-protein phosphotransferase activity"/>
    <property type="evidence" value="ECO:0007669"/>
    <property type="project" value="UniProtKB-EC"/>
</dbReference>
<keyword evidence="8" id="KW-0762">Sugar transport</keyword>
<evidence type="ECO:0000313" key="17">
    <source>
        <dbReference type="Proteomes" id="UP000273675"/>
    </source>
</evidence>
<dbReference type="CDD" id="cd00367">
    <property type="entry name" value="PTS-HPr_like"/>
    <property type="match status" value="1"/>
</dbReference>
<dbReference type="EMBL" id="RBIM01000003">
    <property type="protein sequence ID" value="RKR00331.1"/>
    <property type="molecule type" value="Genomic_DNA"/>
</dbReference>
<dbReference type="PANTHER" id="PTHR46244:SF6">
    <property type="entry name" value="PHOSPHOENOLPYRUVATE-PROTEIN PHOSPHOTRANSFERASE"/>
    <property type="match status" value="1"/>
</dbReference>
<reference evidence="16 17" key="1">
    <citation type="submission" date="2018-10" db="EMBL/GenBank/DDBJ databases">
        <title>Genomic Encyclopedia of Type Strains, Phase IV (KMG-IV): sequencing the most valuable type-strain genomes for metagenomic binning, comparative biology and taxonomic classification.</title>
        <authorList>
            <person name="Goeker M."/>
        </authorList>
    </citation>
    <scope>NUCLEOTIDE SEQUENCE [LARGE SCALE GENOMIC DNA]</scope>
    <source>
        <strain evidence="16 17">DSM 4734</strain>
    </source>
</reference>
<comment type="similarity">
    <text evidence="4">Belongs to the PEP-utilizing enzyme family.</text>
</comment>
<dbReference type="Pfam" id="PF05524">
    <property type="entry name" value="PEP-utilisers_N"/>
    <property type="match status" value="1"/>
</dbReference>
<sequence>MNYPVKDVPAITDAALVIVAPCRGVIVPLTDIPDAAFASGTLGPGLGIEPLEGVLHAPCDGEVIAISRTRHAITLRAGNGAEILLHAGIDTVRLDGEGFEPRVMVGDRVATGDPLLTLDLDLIAGRAPSLCTPLIILDGSLADDAILVPSGLVETGTPILQLAAGSQPGPADTAEGDDQTVTASILIEMADGIHARPAAQIARCAKAHQGLVRISTGTDSVNGKSVAGLMGLGVKHGDRVEISVTGADADKALTALLELIRDGAGDEIVPLAANGDGAATANTAAPARVLSGVAASAGVVVGPLAFHVGDAIDVPDQGDGPAVERTRLSEGLAALIAEIDEEACPTRGEQAALLAAHAEMADDPDMIDAARLEIATGRSAGRAWQVATAAQIAQLEATGDKRTSERVADLRDVEARLLRTLYGACGATDLSHLNGAILVAEDLLPSDFMRYAAAGIAGLALSAGGATSHVAILAAAENIPALVSLGRDVLRHAAGAMALIDTAACRLEVEPGDEEVARIQAKAGRRREAEALAALAAGDAARTRDGQRIHVMANLASVDEAASALRNGAEGCGLLRTEFLFTHRRQAPDEAEQAEVYTAIAQCLKGHPLTIRTLDIGGDKPVPFLDLGDEPNPALGLRGIRTLTAHPQIMRDQVRALLKAAKGRDVLVMLPMVSGPSEVTDFRAVVRDLAREMEIETLPKIGTMIETPASAVIADQICRVADFVSIGTNDLTQYTLAMDRGHAALAGQMDALHPAVVALIGQVGAAAGRADIPASVCGGLASDPLAVPVLIGLGIGKLSVVQSMIGPIKAIVRDLDAAHCREFARELHTLDSAAEIRARIVAEWPQLDCWL</sequence>
<dbReference type="InterPro" id="IPR040442">
    <property type="entry name" value="Pyrv_kinase-like_dom_sf"/>
</dbReference>
<dbReference type="InterPro" id="IPR001127">
    <property type="entry name" value="PTS_EIIA_1_perm"/>
</dbReference>
<dbReference type="InterPro" id="IPR011055">
    <property type="entry name" value="Dup_hybrid_motif"/>
</dbReference>
<dbReference type="Gene3D" id="3.20.20.60">
    <property type="entry name" value="Phosphoenolpyruvate-binding domains"/>
    <property type="match status" value="1"/>
</dbReference>
<dbReference type="RefSeq" id="WP_121210653.1">
    <property type="nucleotide sequence ID" value="NZ_RBIM01000003.1"/>
</dbReference>
<dbReference type="Pfam" id="PF00381">
    <property type="entry name" value="PTS-HPr"/>
    <property type="match status" value="1"/>
</dbReference>
<keyword evidence="7" id="KW-0963">Cytoplasm</keyword>
<dbReference type="Pfam" id="PF00391">
    <property type="entry name" value="PEP-utilizers"/>
    <property type="match status" value="1"/>
</dbReference>
<organism evidence="16 17">
    <name type="scientific">Maricaulis maris</name>
    <dbReference type="NCBI Taxonomy" id="74318"/>
    <lineage>
        <taxon>Bacteria</taxon>
        <taxon>Pseudomonadati</taxon>
        <taxon>Pseudomonadota</taxon>
        <taxon>Alphaproteobacteria</taxon>
        <taxon>Maricaulales</taxon>
        <taxon>Maricaulaceae</taxon>
        <taxon>Maricaulis</taxon>
    </lineage>
</organism>
<dbReference type="PROSITE" id="PS51350">
    <property type="entry name" value="PTS_HPR_DOM"/>
    <property type="match status" value="1"/>
</dbReference>
<evidence type="ECO:0000256" key="1">
    <source>
        <dbReference type="ARBA" id="ARBA00000683"/>
    </source>
</evidence>
<dbReference type="AlphaFoldDB" id="A0A495DDF7"/>
<dbReference type="InterPro" id="IPR000121">
    <property type="entry name" value="PEP_util_C"/>
</dbReference>
<comment type="caution">
    <text evidence="16">The sequence shown here is derived from an EMBL/GenBank/DDBJ whole genome shotgun (WGS) entry which is preliminary data.</text>
</comment>
<dbReference type="PRINTS" id="PR00107">
    <property type="entry name" value="PHOSPHOCPHPR"/>
</dbReference>
<dbReference type="Proteomes" id="UP000273675">
    <property type="component" value="Unassembled WGS sequence"/>
</dbReference>
<dbReference type="Gene3D" id="2.70.70.10">
    <property type="entry name" value="Glucose Permease (Domain IIA)"/>
    <property type="match status" value="1"/>
</dbReference>
<proteinExistence type="inferred from homology"/>
<dbReference type="InterPro" id="IPR036637">
    <property type="entry name" value="Phosphohistidine_dom_sf"/>
</dbReference>
<name>A0A495DDF7_9PROT</name>
<dbReference type="InterPro" id="IPR006318">
    <property type="entry name" value="PTS_EI-like"/>
</dbReference>
<dbReference type="GO" id="GO:0016301">
    <property type="term" value="F:kinase activity"/>
    <property type="evidence" value="ECO:0007669"/>
    <property type="project" value="UniProtKB-KW"/>
</dbReference>
<evidence type="ECO:0000256" key="10">
    <source>
        <dbReference type="ARBA" id="ARBA00022683"/>
    </source>
</evidence>
<keyword evidence="16" id="KW-0670">Pyruvate</keyword>
<dbReference type="SUPFAM" id="SSF55594">
    <property type="entry name" value="HPr-like"/>
    <property type="match status" value="1"/>
</dbReference>
<evidence type="ECO:0000256" key="2">
    <source>
        <dbReference type="ARBA" id="ARBA00001946"/>
    </source>
</evidence>
<protein>
    <recommendedName>
        <fullName evidence="5">phosphoenolpyruvate--protein phosphotransferase</fullName>
        <ecNumber evidence="5">2.7.3.9</ecNumber>
    </recommendedName>
</protein>
<dbReference type="Pfam" id="PF00358">
    <property type="entry name" value="PTS_EIIA_1"/>
    <property type="match status" value="1"/>
</dbReference>
<dbReference type="PROSITE" id="PS00369">
    <property type="entry name" value="PTS_HPR_HIS"/>
    <property type="match status" value="1"/>
</dbReference>
<evidence type="ECO:0000313" key="16">
    <source>
        <dbReference type="EMBL" id="RKR00331.1"/>
    </source>
</evidence>
<dbReference type="SUPFAM" id="SSF47831">
    <property type="entry name" value="Enzyme I of the PEP:sugar phosphotransferase system HPr-binding (sub)domain"/>
    <property type="match status" value="1"/>
</dbReference>
<dbReference type="GO" id="GO:0005737">
    <property type="term" value="C:cytoplasm"/>
    <property type="evidence" value="ECO:0007669"/>
    <property type="project" value="UniProtKB-SubCell"/>
</dbReference>
<dbReference type="SUPFAM" id="SSF51261">
    <property type="entry name" value="Duplicated hybrid motif"/>
    <property type="match status" value="1"/>
</dbReference>
<dbReference type="InterPro" id="IPR008731">
    <property type="entry name" value="PTS_EIN"/>
</dbReference>
<feature type="domain" description="HPr" evidence="15">
    <location>
        <begin position="180"/>
        <end position="267"/>
    </location>
</feature>
<evidence type="ECO:0000256" key="12">
    <source>
        <dbReference type="ARBA" id="ARBA00022777"/>
    </source>
</evidence>
<dbReference type="InterPro" id="IPR001020">
    <property type="entry name" value="PTS_HPr_His_P_site"/>
</dbReference>
<dbReference type="PROSITE" id="PS00742">
    <property type="entry name" value="PEP_ENZYMES_2"/>
    <property type="match status" value="1"/>
</dbReference>
<dbReference type="InterPro" id="IPR008279">
    <property type="entry name" value="PEP-util_enz_mobile_dom"/>
</dbReference>
<evidence type="ECO:0000256" key="4">
    <source>
        <dbReference type="ARBA" id="ARBA00007837"/>
    </source>
</evidence>
<dbReference type="InterPro" id="IPR015813">
    <property type="entry name" value="Pyrv/PenolPyrv_kinase-like_dom"/>
</dbReference>
<evidence type="ECO:0000256" key="13">
    <source>
        <dbReference type="ARBA" id="ARBA00022842"/>
    </source>
</evidence>
<accession>A0A495DDF7</accession>
<evidence type="ECO:0000256" key="5">
    <source>
        <dbReference type="ARBA" id="ARBA00012232"/>
    </source>
</evidence>
<keyword evidence="6" id="KW-0813">Transport</keyword>
<dbReference type="InterPro" id="IPR000032">
    <property type="entry name" value="HPr-like"/>
</dbReference>
<evidence type="ECO:0000256" key="8">
    <source>
        <dbReference type="ARBA" id="ARBA00022597"/>
    </source>
</evidence>
<dbReference type="Gene3D" id="3.30.1340.10">
    <property type="entry name" value="HPr-like"/>
    <property type="match status" value="1"/>
</dbReference>
<dbReference type="GO" id="GO:0046872">
    <property type="term" value="F:metal ion binding"/>
    <property type="evidence" value="ECO:0007669"/>
    <property type="project" value="UniProtKB-KW"/>
</dbReference>
<keyword evidence="12" id="KW-0418">Kinase</keyword>
<dbReference type="InterPro" id="IPR050499">
    <property type="entry name" value="PEP-utilizing_PTS_enzyme"/>
</dbReference>
<evidence type="ECO:0000256" key="11">
    <source>
        <dbReference type="ARBA" id="ARBA00022723"/>
    </source>
</evidence>
<dbReference type="Pfam" id="PF02896">
    <property type="entry name" value="PEP-utilizers_C"/>
    <property type="match status" value="1"/>
</dbReference>
<comment type="subcellular location">
    <subcellularLocation>
        <location evidence="3">Cytoplasm</location>
    </subcellularLocation>
</comment>
<evidence type="ECO:0000256" key="7">
    <source>
        <dbReference type="ARBA" id="ARBA00022490"/>
    </source>
</evidence>
<comment type="cofactor">
    <cofactor evidence="2">
        <name>Mg(2+)</name>
        <dbReference type="ChEBI" id="CHEBI:18420"/>
    </cofactor>
</comment>
<evidence type="ECO:0000259" key="14">
    <source>
        <dbReference type="PROSITE" id="PS51093"/>
    </source>
</evidence>
<dbReference type="GO" id="GO:0009401">
    <property type="term" value="P:phosphoenolpyruvate-dependent sugar phosphotransferase system"/>
    <property type="evidence" value="ECO:0007669"/>
    <property type="project" value="UniProtKB-KW"/>
</dbReference>
<dbReference type="PRINTS" id="PR01736">
    <property type="entry name" value="PHPHTRNFRASE"/>
</dbReference>
<dbReference type="EC" id="2.7.3.9" evidence="5"/>
<dbReference type="NCBIfam" id="TIGR00830">
    <property type="entry name" value="PTBA"/>
    <property type="match status" value="1"/>
</dbReference>
<dbReference type="SUPFAM" id="SSF51621">
    <property type="entry name" value="Phosphoenolpyruvate/pyruvate domain"/>
    <property type="match status" value="1"/>
</dbReference>
<evidence type="ECO:0000259" key="15">
    <source>
        <dbReference type="PROSITE" id="PS51350"/>
    </source>
</evidence>
<dbReference type="InterPro" id="IPR036618">
    <property type="entry name" value="PtsI_HPr-bd_sf"/>
</dbReference>
<keyword evidence="10" id="KW-0598">Phosphotransferase system</keyword>
<keyword evidence="13" id="KW-0460">Magnesium</keyword>
<keyword evidence="9 16" id="KW-0808">Transferase</keyword>
<dbReference type="Gene3D" id="1.10.274.10">
    <property type="entry name" value="PtsI, HPr-binding domain"/>
    <property type="match status" value="1"/>
</dbReference>
<feature type="domain" description="PTS EIIA type-1" evidence="14">
    <location>
        <begin position="34"/>
        <end position="138"/>
    </location>
</feature>
<dbReference type="NCBIfam" id="TIGR01417">
    <property type="entry name" value="PTS_I_fam"/>
    <property type="match status" value="1"/>
</dbReference>